<name>A0A387HEJ3_9ACTN</name>
<evidence type="ECO:0000313" key="2">
    <source>
        <dbReference type="EMBL" id="AYG80673.1"/>
    </source>
</evidence>
<dbReference type="OrthoDB" id="5194954at2"/>
<accession>A0A387HEJ3</accession>
<sequence>MSLHDELTAAERCLDELVRTVGRLEKEVGHGLDIRRVRTDAGHLRESLALLREAAPPGATARPDLVTIPDAPYDASLWTDSDDEGLGSTRSRGRRTP</sequence>
<evidence type="ECO:0000313" key="3">
    <source>
        <dbReference type="Proteomes" id="UP000271554"/>
    </source>
</evidence>
<feature type="region of interest" description="Disordered" evidence="1">
    <location>
        <begin position="72"/>
        <end position="97"/>
    </location>
</feature>
<dbReference type="Proteomes" id="UP000271554">
    <property type="component" value="Chromosome"/>
</dbReference>
<dbReference type="AlphaFoldDB" id="A0A387HEJ3"/>
<evidence type="ECO:0000256" key="1">
    <source>
        <dbReference type="SAM" id="MobiDB-lite"/>
    </source>
</evidence>
<dbReference type="RefSeq" id="WP_120721583.1">
    <property type="nucleotide sequence ID" value="NZ_CP032698.1"/>
</dbReference>
<proteinExistence type="predicted"/>
<dbReference type="EMBL" id="CP032698">
    <property type="protein sequence ID" value="AYG80673.1"/>
    <property type="molecule type" value="Genomic_DNA"/>
</dbReference>
<dbReference type="KEGG" id="shun:DWB77_02811"/>
<organism evidence="2 3">
    <name type="scientific">Streptomyces hundungensis</name>
    <dbReference type="NCBI Taxonomy" id="1077946"/>
    <lineage>
        <taxon>Bacteria</taxon>
        <taxon>Bacillati</taxon>
        <taxon>Actinomycetota</taxon>
        <taxon>Actinomycetes</taxon>
        <taxon>Kitasatosporales</taxon>
        <taxon>Streptomycetaceae</taxon>
        <taxon>Streptomyces</taxon>
    </lineage>
</organism>
<gene>
    <name evidence="2" type="ORF">DWB77_02811</name>
</gene>
<keyword evidence="3" id="KW-1185">Reference proteome</keyword>
<reference evidence="2 3" key="1">
    <citation type="submission" date="2018-10" db="EMBL/GenBank/DDBJ databases">
        <title>Relationship between Morphology and Antimicrobial Activity in Streptomyces.</title>
        <authorList>
            <person name="Kang H.J."/>
            <person name="Kim S.B."/>
        </authorList>
    </citation>
    <scope>NUCLEOTIDE SEQUENCE [LARGE SCALE GENOMIC DNA]</scope>
    <source>
        <strain evidence="2 3">BH38</strain>
    </source>
</reference>
<protein>
    <submittedName>
        <fullName evidence="2">Uncharacterized protein</fullName>
    </submittedName>
</protein>